<keyword evidence="11" id="KW-1185">Reference proteome</keyword>
<dbReference type="InterPro" id="IPR052259">
    <property type="entry name" value="Nucleoredoxin-like"/>
</dbReference>
<dbReference type="CDD" id="cd00063">
    <property type="entry name" value="FN3"/>
    <property type="match status" value="1"/>
</dbReference>
<evidence type="ECO:0000259" key="8">
    <source>
        <dbReference type="PROSITE" id="PS50853"/>
    </source>
</evidence>
<evidence type="ECO:0000256" key="7">
    <source>
        <dbReference type="ARBA" id="ARBA00047804"/>
    </source>
</evidence>
<dbReference type="PANTHER" id="PTHR13871">
    <property type="entry name" value="THIOREDOXIN"/>
    <property type="match status" value="1"/>
</dbReference>
<dbReference type="InterPro" id="IPR013766">
    <property type="entry name" value="Thioredoxin_domain"/>
</dbReference>
<dbReference type="InterPro" id="IPR036249">
    <property type="entry name" value="Thioredoxin-like_sf"/>
</dbReference>
<feature type="domain" description="Fibronectin type-III" evidence="8">
    <location>
        <begin position="1"/>
        <end position="92"/>
    </location>
</feature>
<sequence length="358" mass="38179">MKPPVLLDAGADTLSVHWRAEKGAALYEAQLEDTSSSPGEWTLLSSTLQSTRLRKKNLVPGRTYRFRVRAIDSLGESGRLSEASEAFTTLSEGTNRIQESPQMVRSEAEALTVQWKAVDACEAYELQMALWVEGEALAWTTVAAAVKAPIAKKKGLAARTRYVFRVRHVFSGGDDQQQEWAFSPPSDPLSPADLPARLQQLLPASLVNAKGETIAASSLAGKVAAIYASAHWCGPCRQYTPQLAQLYAAARQATLPVEVVFVSLDRSEPDFSSYLATMPWPAVPYSDPARQAIASALSVNSVPRLMVFSPTGAVLSENAVGVGLPQLKLWCGGNSAQKPAAAAAVAGGSCCRRGGGCC</sequence>
<comment type="catalytic activity">
    <reaction evidence="7">
        <text>[protein]-dithiol + NADP(+) = [protein]-disulfide + NADPH + H(+)</text>
        <dbReference type="Rhea" id="RHEA:18753"/>
        <dbReference type="Rhea" id="RHEA-COMP:10593"/>
        <dbReference type="Rhea" id="RHEA-COMP:10594"/>
        <dbReference type="ChEBI" id="CHEBI:15378"/>
        <dbReference type="ChEBI" id="CHEBI:29950"/>
        <dbReference type="ChEBI" id="CHEBI:50058"/>
        <dbReference type="ChEBI" id="CHEBI:57783"/>
        <dbReference type="ChEBI" id="CHEBI:58349"/>
        <dbReference type="EC" id="1.8.1.8"/>
    </reaction>
</comment>
<dbReference type="PANTHER" id="PTHR13871:SF96">
    <property type="entry name" value="THIOREDOXIN DOMAIN-CONTAINING PROTEIN"/>
    <property type="match status" value="1"/>
</dbReference>
<evidence type="ECO:0000256" key="2">
    <source>
        <dbReference type="ARBA" id="ARBA00022737"/>
    </source>
</evidence>
<comment type="similarity">
    <text evidence="5">Belongs to the nucleoredoxin family.</text>
</comment>
<evidence type="ECO:0000256" key="1">
    <source>
        <dbReference type="ARBA" id="ARBA00012612"/>
    </source>
</evidence>
<dbReference type="SUPFAM" id="SSF52833">
    <property type="entry name" value="Thioredoxin-like"/>
    <property type="match status" value="1"/>
</dbReference>
<dbReference type="EC" id="1.8.1.8" evidence="1"/>
<reference evidence="10" key="1">
    <citation type="submission" date="2021-02" db="EMBL/GenBank/DDBJ databases">
        <title>First Annotated Genome of the Yellow-green Alga Tribonema minus.</title>
        <authorList>
            <person name="Mahan K.M."/>
        </authorList>
    </citation>
    <scope>NUCLEOTIDE SEQUENCE</scope>
    <source>
        <strain evidence="10">UTEX B ZZ1240</strain>
    </source>
</reference>
<comment type="caution">
    <text evidence="10">The sequence shown here is derived from an EMBL/GenBank/DDBJ whole genome shotgun (WGS) entry which is preliminary data.</text>
</comment>
<evidence type="ECO:0000313" key="10">
    <source>
        <dbReference type="EMBL" id="KAG5178096.1"/>
    </source>
</evidence>
<dbReference type="PROSITE" id="PS51352">
    <property type="entry name" value="THIOREDOXIN_2"/>
    <property type="match status" value="1"/>
</dbReference>
<dbReference type="InterPro" id="IPR013783">
    <property type="entry name" value="Ig-like_fold"/>
</dbReference>
<evidence type="ECO:0000256" key="4">
    <source>
        <dbReference type="ARBA" id="ARBA00023027"/>
    </source>
</evidence>
<evidence type="ECO:0000313" key="11">
    <source>
        <dbReference type="Proteomes" id="UP000664859"/>
    </source>
</evidence>
<dbReference type="Proteomes" id="UP000664859">
    <property type="component" value="Unassembled WGS sequence"/>
</dbReference>
<evidence type="ECO:0000259" key="9">
    <source>
        <dbReference type="PROSITE" id="PS51352"/>
    </source>
</evidence>
<dbReference type="InterPro" id="IPR012336">
    <property type="entry name" value="Thioredoxin-like_fold"/>
</dbReference>
<comment type="catalytic activity">
    <reaction evidence="6">
        <text>[protein]-dithiol + NAD(+) = [protein]-disulfide + NADH + H(+)</text>
        <dbReference type="Rhea" id="RHEA:18749"/>
        <dbReference type="Rhea" id="RHEA-COMP:10593"/>
        <dbReference type="Rhea" id="RHEA-COMP:10594"/>
        <dbReference type="ChEBI" id="CHEBI:15378"/>
        <dbReference type="ChEBI" id="CHEBI:29950"/>
        <dbReference type="ChEBI" id="CHEBI:50058"/>
        <dbReference type="ChEBI" id="CHEBI:57540"/>
        <dbReference type="ChEBI" id="CHEBI:57945"/>
        <dbReference type="EC" id="1.8.1.8"/>
    </reaction>
</comment>
<dbReference type="Gene3D" id="2.60.40.10">
    <property type="entry name" value="Immunoglobulins"/>
    <property type="match status" value="2"/>
</dbReference>
<dbReference type="InterPro" id="IPR036116">
    <property type="entry name" value="FN3_sf"/>
</dbReference>
<dbReference type="PROSITE" id="PS50853">
    <property type="entry name" value="FN3"/>
    <property type="match status" value="1"/>
</dbReference>
<keyword evidence="3" id="KW-0560">Oxidoreductase</keyword>
<evidence type="ECO:0000256" key="6">
    <source>
        <dbReference type="ARBA" id="ARBA00047388"/>
    </source>
</evidence>
<dbReference type="SUPFAM" id="SSF49265">
    <property type="entry name" value="Fibronectin type III"/>
    <property type="match status" value="2"/>
</dbReference>
<dbReference type="Gene3D" id="3.40.30.10">
    <property type="entry name" value="Glutaredoxin"/>
    <property type="match status" value="1"/>
</dbReference>
<dbReference type="EMBL" id="JAFCMP010000518">
    <property type="protein sequence ID" value="KAG5178096.1"/>
    <property type="molecule type" value="Genomic_DNA"/>
</dbReference>
<dbReference type="GO" id="GO:0047134">
    <property type="term" value="F:protein-disulfide reductase [NAD(P)H] activity"/>
    <property type="evidence" value="ECO:0007669"/>
    <property type="project" value="UniProtKB-EC"/>
</dbReference>
<dbReference type="OrthoDB" id="409136at2759"/>
<accession>A0A835YMB1</accession>
<keyword evidence="2" id="KW-0677">Repeat</keyword>
<keyword evidence="4" id="KW-0520">NAD</keyword>
<dbReference type="SMART" id="SM00060">
    <property type="entry name" value="FN3"/>
    <property type="match status" value="2"/>
</dbReference>
<dbReference type="Pfam" id="PF00041">
    <property type="entry name" value="fn3"/>
    <property type="match status" value="1"/>
</dbReference>
<name>A0A835YMB1_9STRA</name>
<feature type="domain" description="Thioredoxin" evidence="9">
    <location>
        <begin position="183"/>
        <end position="329"/>
    </location>
</feature>
<proteinExistence type="inferred from homology"/>
<dbReference type="Pfam" id="PF13905">
    <property type="entry name" value="Thioredoxin_8"/>
    <property type="match status" value="1"/>
</dbReference>
<dbReference type="InterPro" id="IPR003961">
    <property type="entry name" value="FN3_dom"/>
</dbReference>
<evidence type="ECO:0000256" key="3">
    <source>
        <dbReference type="ARBA" id="ARBA00023002"/>
    </source>
</evidence>
<protein>
    <recommendedName>
        <fullName evidence="1">protein-disulfide reductase</fullName>
        <ecNumber evidence="1">1.8.1.8</ecNumber>
    </recommendedName>
</protein>
<organism evidence="10 11">
    <name type="scientific">Tribonema minus</name>
    <dbReference type="NCBI Taxonomy" id="303371"/>
    <lineage>
        <taxon>Eukaryota</taxon>
        <taxon>Sar</taxon>
        <taxon>Stramenopiles</taxon>
        <taxon>Ochrophyta</taxon>
        <taxon>PX clade</taxon>
        <taxon>Xanthophyceae</taxon>
        <taxon>Tribonematales</taxon>
        <taxon>Tribonemataceae</taxon>
        <taxon>Tribonema</taxon>
    </lineage>
</organism>
<gene>
    <name evidence="10" type="ORF">JKP88DRAFT_82442</name>
</gene>
<evidence type="ECO:0000256" key="5">
    <source>
        <dbReference type="ARBA" id="ARBA00025782"/>
    </source>
</evidence>
<dbReference type="AlphaFoldDB" id="A0A835YMB1"/>